<dbReference type="EMBL" id="JANPWB010000001">
    <property type="protein sequence ID" value="KAJ1218717.1"/>
    <property type="molecule type" value="Genomic_DNA"/>
</dbReference>
<gene>
    <name evidence="2" type="ORF">NDU88_006294</name>
</gene>
<feature type="region of interest" description="Disordered" evidence="1">
    <location>
        <begin position="42"/>
        <end position="119"/>
    </location>
</feature>
<evidence type="ECO:0000256" key="1">
    <source>
        <dbReference type="SAM" id="MobiDB-lite"/>
    </source>
</evidence>
<keyword evidence="3" id="KW-1185">Reference proteome</keyword>
<proteinExistence type="predicted"/>
<dbReference type="AlphaFoldDB" id="A0AAV7X196"/>
<reference evidence="2" key="1">
    <citation type="journal article" date="2022" name="bioRxiv">
        <title>Sequencing and chromosome-scale assembly of the giantPleurodeles waltlgenome.</title>
        <authorList>
            <person name="Brown T."/>
            <person name="Elewa A."/>
            <person name="Iarovenko S."/>
            <person name="Subramanian E."/>
            <person name="Araus A.J."/>
            <person name="Petzold A."/>
            <person name="Susuki M."/>
            <person name="Suzuki K.-i.T."/>
            <person name="Hayashi T."/>
            <person name="Toyoda A."/>
            <person name="Oliveira C."/>
            <person name="Osipova E."/>
            <person name="Leigh N.D."/>
            <person name="Simon A."/>
            <person name="Yun M.H."/>
        </authorList>
    </citation>
    <scope>NUCLEOTIDE SEQUENCE</scope>
    <source>
        <strain evidence="2">20211129_DDA</strain>
        <tissue evidence="2">Liver</tissue>
    </source>
</reference>
<protein>
    <submittedName>
        <fullName evidence="2">Uncharacterized protein</fullName>
    </submittedName>
</protein>
<name>A0AAV7X196_PLEWA</name>
<dbReference type="Proteomes" id="UP001066276">
    <property type="component" value="Chromosome 1_1"/>
</dbReference>
<evidence type="ECO:0000313" key="3">
    <source>
        <dbReference type="Proteomes" id="UP001066276"/>
    </source>
</evidence>
<sequence>MALECPRGIHWSILPQFLPWHDDVRRDDGVGGEYVEAGTKRIKEVYGTESGSENEDYREEIERNAITKLDDKKGNRGDQREKTPGPDCRNEERRAPTEREGGQRRSLPRSLRSMAPTGTESRRWFNRKFKWEGAGNVYEGRVIEACTAQTV</sequence>
<evidence type="ECO:0000313" key="2">
    <source>
        <dbReference type="EMBL" id="KAJ1218717.1"/>
    </source>
</evidence>
<organism evidence="2 3">
    <name type="scientific">Pleurodeles waltl</name>
    <name type="common">Iberian ribbed newt</name>
    <dbReference type="NCBI Taxonomy" id="8319"/>
    <lineage>
        <taxon>Eukaryota</taxon>
        <taxon>Metazoa</taxon>
        <taxon>Chordata</taxon>
        <taxon>Craniata</taxon>
        <taxon>Vertebrata</taxon>
        <taxon>Euteleostomi</taxon>
        <taxon>Amphibia</taxon>
        <taxon>Batrachia</taxon>
        <taxon>Caudata</taxon>
        <taxon>Salamandroidea</taxon>
        <taxon>Salamandridae</taxon>
        <taxon>Pleurodelinae</taxon>
        <taxon>Pleurodeles</taxon>
    </lineage>
</organism>
<comment type="caution">
    <text evidence="2">The sequence shown here is derived from an EMBL/GenBank/DDBJ whole genome shotgun (WGS) entry which is preliminary data.</text>
</comment>
<feature type="compositionally biased region" description="Basic and acidic residues" evidence="1">
    <location>
        <begin position="60"/>
        <end position="103"/>
    </location>
</feature>
<accession>A0AAV7X196</accession>